<name>A0A9X3J150_9BACT</name>
<evidence type="ECO:0000313" key="3">
    <source>
        <dbReference type="Proteomes" id="UP001150924"/>
    </source>
</evidence>
<dbReference type="Gene3D" id="3.40.50.1460">
    <property type="match status" value="1"/>
</dbReference>
<keyword evidence="3" id="KW-1185">Reference proteome</keyword>
<dbReference type="AlphaFoldDB" id="A0A9X3J150"/>
<dbReference type="Pfam" id="PF00656">
    <property type="entry name" value="Peptidase_C14"/>
    <property type="match status" value="1"/>
</dbReference>
<reference evidence="2" key="1">
    <citation type="submission" date="2022-11" db="EMBL/GenBank/DDBJ databases">
        <title>Minimal conservation of predation-associated metabolite biosynthetic gene clusters underscores biosynthetic potential of Myxococcota including descriptions for ten novel species: Archangium lansinium sp. nov., Myxococcus landrumus sp. nov., Nannocystis bai.</title>
        <authorList>
            <person name="Ahearne A."/>
            <person name="Stevens C."/>
            <person name="Phillips K."/>
        </authorList>
    </citation>
    <scope>NUCLEOTIDE SEQUENCE</scope>
    <source>
        <strain evidence="2">Na p29</strain>
    </source>
</reference>
<feature type="domain" description="Peptidase C14 caspase" evidence="1">
    <location>
        <begin position="23"/>
        <end position="158"/>
    </location>
</feature>
<accession>A0A9X3J150</accession>
<protein>
    <submittedName>
        <fullName evidence="2">Caspase family protein</fullName>
    </submittedName>
</protein>
<organism evidence="2 3">
    <name type="scientific">Nannocystis pusilla</name>
    <dbReference type="NCBI Taxonomy" id="889268"/>
    <lineage>
        <taxon>Bacteria</taxon>
        <taxon>Pseudomonadati</taxon>
        <taxon>Myxococcota</taxon>
        <taxon>Polyangia</taxon>
        <taxon>Nannocystales</taxon>
        <taxon>Nannocystaceae</taxon>
        <taxon>Nannocystis</taxon>
    </lineage>
</organism>
<gene>
    <name evidence="2" type="ORF">OV079_44160</name>
</gene>
<dbReference type="GO" id="GO:0004197">
    <property type="term" value="F:cysteine-type endopeptidase activity"/>
    <property type="evidence" value="ECO:0007669"/>
    <property type="project" value="InterPro"/>
</dbReference>
<dbReference type="EMBL" id="JAPNKE010000002">
    <property type="protein sequence ID" value="MCY1012417.1"/>
    <property type="molecule type" value="Genomic_DNA"/>
</dbReference>
<proteinExistence type="predicted"/>
<evidence type="ECO:0000259" key="1">
    <source>
        <dbReference type="Pfam" id="PF00656"/>
    </source>
</evidence>
<dbReference type="InterPro" id="IPR011600">
    <property type="entry name" value="Pept_C14_caspase"/>
</dbReference>
<evidence type="ECO:0000313" key="2">
    <source>
        <dbReference type="EMBL" id="MCY1012417.1"/>
    </source>
</evidence>
<dbReference type="GO" id="GO:0006508">
    <property type="term" value="P:proteolysis"/>
    <property type="evidence" value="ECO:0007669"/>
    <property type="project" value="InterPro"/>
</dbReference>
<dbReference type="RefSeq" id="WP_267775836.1">
    <property type="nucleotide sequence ID" value="NZ_JAPNKE010000002.1"/>
</dbReference>
<sequence>MTGGLDQRQGDALTRRFALGRARVLAVGIDDYDRECGFEPLTTCRNDALGFADCFRDLPQLDAEPGTVKALVSKRGPTPSRGEIIKGLRELARSSVAGERLIFYFSGRGHRIAGDPHSYLVPQDAFADDEPSCLISVATVAEILSGARAEQKLVILDVGSAGVSREDLAAALRGAEDLALLASVGRGTTRSPNPQHSSFTAFLLPALRGEEPQALAERRLTVASLHGSLSAQLQRSARPILLESTGEAMVLADFSGPVLSPGALAVDGRLFEAVELSVGARQVAVKDILTELSRTHYSQAYLEARANAALGDYLEGEFGRTVSRLRARFKWASSAVSVEGCGLAFPDGHYSVSYAATEKTRGVLVEHLSLRPAWLDVPGLVFDLLDCLNLHPDRITFALREGCAPARSVAQLEARGWAITSDCRTGSRRRTATAR</sequence>
<dbReference type="Proteomes" id="UP001150924">
    <property type="component" value="Unassembled WGS sequence"/>
</dbReference>
<comment type="caution">
    <text evidence="2">The sequence shown here is derived from an EMBL/GenBank/DDBJ whole genome shotgun (WGS) entry which is preliminary data.</text>
</comment>